<accession>A0A6N9UYH5</accession>
<proteinExistence type="predicted"/>
<evidence type="ECO:0000256" key="1">
    <source>
        <dbReference type="SAM" id="SignalP"/>
    </source>
</evidence>
<protein>
    <submittedName>
        <fullName evidence="2">Uncharacterized protein</fullName>
    </submittedName>
</protein>
<evidence type="ECO:0000313" key="2">
    <source>
        <dbReference type="EMBL" id="NEB21636.1"/>
    </source>
</evidence>
<evidence type="ECO:0000313" key="3">
    <source>
        <dbReference type="Proteomes" id="UP000469545"/>
    </source>
</evidence>
<feature type="chain" id="PRO_5027081819" evidence="1">
    <location>
        <begin position="28"/>
        <end position="164"/>
    </location>
</feature>
<sequence>MRRIPAAFATLALAVLGAAVPATGAHASTASSVATASPTATASEACEKAWHNARNGYLYLYSGFDCSGHLAATATDDPDWGDSSGSVHGVAVGTVRSLLFKASSGLAVELYAGPDYTGSHVCLTRSESYLTELGGAEFPDGTPLDAARSHRWTWASACDDRFLD</sequence>
<keyword evidence="3" id="KW-1185">Reference proteome</keyword>
<reference evidence="2 3" key="1">
    <citation type="submission" date="2020-01" db="EMBL/GenBank/DDBJ databases">
        <title>Insect and environment-associated Actinomycetes.</title>
        <authorList>
            <person name="Currrie C."/>
            <person name="Chevrette M."/>
            <person name="Carlson C."/>
            <person name="Stubbendieck R."/>
            <person name="Wendt-Pienkowski E."/>
        </authorList>
    </citation>
    <scope>NUCLEOTIDE SEQUENCE [LARGE SCALE GENOMIC DNA]</scope>
    <source>
        <strain evidence="2 3">SID14172</strain>
    </source>
</reference>
<comment type="caution">
    <text evidence="2">The sequence shown here is derived from an EMBL/GenBank/DDBJ whole genome shotgun (WGS) entry which is preliminary data.</text>
</comment>
<feature type="signal peptide" evidence="1">
    <location>
        <begin position="1"/>
        <end position="27"/>
    </location>
</feature>
<keyword evidence="1" id="KW-0732">Signal</keyword>
<organism evidence="2 3">
    <name type="scientific">Streptomyces coelicoflavus</name>
    <dbReference type="NCBI Taxonomy" id="285562"/>
    <lineage>
        <taxon>Bacteria</taxon>
        <taxon>Bacillati</taxon>
        <taxon>Actinomycetota</taxon>
        <taxon>Actinomycetes</taxon>
        <taxon>Kitasatosporales</taxon>
        <taxon>Streptomycetaceae</taxon>
        <taxon>Streptomyces</taxon>
    </lineage>
</organism>
<dbReference type="EMBL" id="JAAGMB010000809">
    <property type="protein sequence ID" value="NEB21636.1"/>
    <property type="molecule type" value="Genomic_DNA"/>
</dbReference>
<dbReference type="AlphaFoldDB" id="A0A6N9UYH5"/>
<dbReference type="Proteomes" id="UP000469545">
    <property type="component" value="Unassembled WGS sequence"/>
</dbReference>
<name>A0A6N9UYH5_9ACTN</name>
<gene>
    <name evidence="2" type="ORF">G3I46_34940</name>
</gene>